<name>A0ABV4C3J6_9MYCO</name>
<dbReference type="RefSeq" id="WP_369739432.1">
    <property type="nucleotide sequence ID" value="NZ_JBGEDP010000001.1"/>
</dbReference>
<dbReference type="InterPro" id="IPR000014">
    <property type="entry name" value="PAS"/>
</dbReference>
<dbReference type="InterPro" id="IPR035965">
    <property type="entry name" value="PAS-like_dom_sf"/>
</dbReference>
<reference evidence="2 3" key="1">
    <citation type="submission" date="2024-08" db="EMBL/GenBank/DDBJ databases">
        <title>Mycobacterium servetensis sp. nov., a novel rapid-growing mycobacterial species recovered from a human patient in Zaragoza, Spain.</title>
        <authorList>
            <person name="Tristancho-Baro A.I."/>
            <person name="Buenestado-Serrano S."/>
            <person name="Garcia De Viedma D."/>
            <person name="Milagro-Beamonte A."/>
            <person name="Burillo N."/>
            <person name="Sanz S."/>
            <person name="Lopez-Calleja A.I."/>
            <person name="Penas-Utrilla D."/>
            <person name="Guardingo M."/>
            <person name="Garcia M.J."/>
            <person name="Vinuelas-Bayon J."/>
        </authorList>
    </citation>
    <scope>NUCLEOTIDE SEQUENCE [LARGE SCALE GENOMIC DNA]</scope>
    <source>
        <strain evidence="3">HUMS_12744610</strain>
    </source>
</reference>
<gene>
    <name evidence="2" type="ORF">AB8998_19975</name>
</gene>
<evidence type="ECO:0000259" key="1">
    <source>
        <dbReference type="PROSITE" id="PS50112"/>
    </source>
</evidence>
<accession>A0ABV4C3J6</accession>
<dbReference type="PROSITE" id="PS50112">
    <property type="entry name" value="PAS"/>
    <property type="match status" value="1"/>
</dbReference>
<dbReference type="Gene3D" id="3.30.450.20">
    <property type="entry name" value="PAS domain"/>
    <property type="match status" value="1"/>
</dbReference>
<dbReference type="CDD" id="cd00130">
    <property type="entry name" value="PAS"/>
    <property type="match status" value="1"/>
</dbReference>
<dbReference type="EMBL" id="JBGEDP010000001">
    <property type="protein sequence ID" value="MEY8017105.1"/>
    <property type="molecule type" value="Genomic_DNA"/>
</dbReference>
<feature type="domain" description="PAS" evidence="1">
    <location>
        <begin position="6"/>
        <end position="43"/>
    </location>
</feature>
<evidence type="ECO:0000313" key="3">
    <source>
        <dbReference type="Proteomes" id="UP001564760"/>
    </source>
</evidence>
<dbReference type="SUPFAM" id="SSF55785">
    <property type="entry name" value="PYP-like sensor domain (PAS domain)"/>
    <property type="match status" value="1"/>
</dbReference>
<dbReference type="InterPro" id="IPR013767">
    <property type="entry name" value="PAS_fold"/>
</dbReference>
<dbReference type="Pfam" id="PF00989">
    <property type="entry name" value="PAS"/>
    <property type="match status" value="1"/>
</dbReference>
<organism evidence="2 3">
    <name type="scientific">Mycobacterium servetii</name>
    <dbReference type="NCBI Taxonomy" id="3237418"/>
    <lineage>
        <taxon>Bacteria</taxon>
        <taxon>Bacillati</taxon>
        <taxon>Actinomycetota</taxon>
        <taxon>Actinomycetes</taxon>
        <taxon>Mycobacteriales</taxon>
        <taxon>Mycobacteriaceae</taxon>
        <taxon>Mycobacterium</taxon>
    </lineage>
</organism>
<proteinExistence type="predicted"/>
<dbReference type="Proteomes" id="UP001564760">
    <property type="component" value="Unassembled WGS sequence"/>
</dbReference>
<sequence>MPALVALERLPTPALAVDGVGTILFVNNPFCDMVGYAYDELLSMTFDDIFYGLPSDDGWVPRKRTDSDRLIGLRHKEGHSVWADMSESAMQRCDDTVTLNVFHDRTEELWVNSGAMEHLVSRTADRPVRPGALGGGRRYLAPVDRFWPA</sequence>
<keyword evidence="3" id="KW-1185">Reference proteome</keyword>
<dbReference type="NCBIfam" id="TIGR00229">
    <property type="entry name" value="sensory_box"/>
    <property type="match status" value="1"/>
</dbReference>
<comment type="caution">
    <text evidence="2">The sequence shown here is derived from an EMBL/GenBank/DDBJ whole genome shotgun (WGS) entry which is preliminary data.</text>
</comment>
<evidence type="ECO:0000313" key="2">
    <source>
        <dbReference type="EMBL" id="MEY8017105.1"/>
    </source>
</evidence>
<protein>
    <submittedName>
        <fullName evidence="2">PAS domain S-box protein</fullName>
    </submittedName>
</protein>